<evidence type="ECO:0000256" key="5">
    <source>
        <dbReference type="ARBA" id="ARBA00022553"/>
    </source>
</evidence>
<dbReference type="GO" id="GO:0051015">
    <property type="term" value="F:actin filament binding"/>
    <property type="evidence" value="ECO:0007669"/>
    <property type="project" value="InterPro"/>
</dbReference>
<evidence type="ECO:0000256" key="4">
    <source>
        <dbReference type="ARBA" id="ARBA00022490"/>
    </source>
</evidence>
<dbReference type="InterPro" id="IPR027685">
    <property type="entry name" value="Shroom_fam"/>
</dbReference>
<feature type="region of interest" description="Disordered" evidence="9">
    <location>
        <begin position="1147"/>
        <end position="1251"/>
    </location>
</feature>
<keyword evidence="5" id="KW-0597">Phosphoprotein</keyword>
<gene>
    <name evidence="13" type="primary">SHROOM4</name>
</gene>
<feature type="compositionally biased region" description="Low complexity" evidence="9">
    <location>
        <begin position="508"/>
        <end position="528"/>
    </location>
</feature>
<feature type="compositionally biased region" description="Pro residues" evidence="9">
    <location>
        <begin position="620"/>
        <end position="653"/>
    </location>
</feature>
<sequence length="1697" mass="184624">MEPGGSGEGSEGPGARMEPRPGACQYAHVQLQGGAPWGFTLKGGLEHGEPLLVSKIEDGGKAALSRKMRIGDELVNINGTPLYGSRQEALILIKGSFRILKMIVRRRTTPLARPHSWHMAKLLEGRPEVAAASMNFPEDPFSLSWHSGCDTSDLCMQWCPLSRHGSTEKSSSIGSMESLEQPSQMCHEGHVSPVEQSTYQSQRDSAYSSFSAGSSASDYALPLRPEETAASDCSPPGLGPAKAPNGLYLHTGPDGAAGPLGHQPSPSPQEGPLPGPAQVPGALPSPPQPPVRRDSLRASKAQFHQTEKRRASVPGVALYLKERWNPETLLSSDLPAGPCCPCSQVLEPHEGHWKECLSDEQYCMVSCPSESGHCDPELRLRGGPRRTGWPGQDQVVSSSPGGETEEEEAAIATATAIPAHLTGLTSHRHSAPEQLLASQIRSLHLGVERDGDSEGAELQARQEGHHWTLSPLHSAHLAQKSPCHLLAGAQNKPGEKRTVGQAGGQPLTSESSGQSSPTPGGSSSEAGAVQLSGLEDAPQQASSDEGLEAKNGHPGDVRRSSGTRYRSSQPRRRSERFATNLRHEIQRRKAQLQKIKGESEEPEPVEETEEPAEAATPATAPSPQPPAPAPGASPPLPAPAPGPSPPLPAPPQTPAVVAHRRLPSPGDRFSDQTRPNGNLLRARSSECLNQTTGSQEVRTPLEGPGSPGQRPWQSAAGLHPWCKASGHGPSKPRPQSGARGGRWRWSPERKLQPQLTPIPGGGLNLSEEELGGPSGEEGIFVPFADRKKFFEDTSKSLPPAASSLGHSKPFTLRLKPLDPPPFQPVSAGCRDLRRHSVDQAYHSSASLSPEPATYSECFVTKELEQPMCYQPLAHCGDFECLRPCSCSCGIQAAVGHDTCSYCPILLKRSLLSGHRSHRCHPQQWAHCTACCHPGPQHKVGEEGSPSWKARNSSLKEVSPDEWESAKITRKAGQPVRRSQEAVKSFLGQAVKPSKDVGVASSLNSVLPQERSHYKIGCPHACFENPGREWSACYRVASSLDLLCDYDHSVGTLMGSAVYEQGSLVPPLPRPLRGRAFSESHINLDSPSTRARERRELLTKVDETRPDPLGARKKAPPPPRPPPPNWAKYRGHRLAQHSQYAILETSVGRQSDTALEQPRPQGAHVEVVRKRSQSLPPEPLPRDFPPQSAGDRPGPEQPGPQYYHPGGVWRMPEQLGLKPDPATSARAEALVEEHPKAKDTWSQGRSPSEEQYRLVNWSPEQQRLSPAGLATEESGSLQDATEVETCRLVSTRRSASARINSEELMRDVADRDRSLAGILNSASNMVTAAEVMGDLFPTDDLPWKKHVRQDWHLVRRRQEVAKERQEFQPISPPPPSGSLSSPTSPTSPTCPTSYSAYYNTSAGKAELLNKMKELSQLAKDSLGEAEVDHELAQKKLQLIASISKKLSVLQEAQQGLLEDISANVALGEEVEAVLKAVCKTNEFDKFRLFIGDLDKVVNLLLSLSGRLARVENALNSLDPESTQEKLALMEKKRQLTEQLEDAKELKEHVDRREKAVYSTVSRYLLQEQLQDYRHFVKMKSALIMEQRELEEKIKLGEEQLKCLRESLLLGPPRFLRLGLRSGGMREASQRGGHSPALPPSIHSPCANCPSPKKCLLLLRTQRDPTPHPLPAPEPAYRYFPRRLACAHGLLWPNASSGA</sequence>
<dbReference type="KEGG" id="pcw:110202676"/>
<evidence type="ECO:0000256" key="2">
    <source>
        <dbReference type="ARBA" id="ARBA00006469"/>
    </source>
</evidence>
<feature type="compositionally biased region" description="Basic and acidic residues" evidence="9">
    <location>
        <begin position="547"/>
        <end position="559"/>
    </location>
</feature>
<dbReference type="GO" id="GO:0016324">
    <property type="term" value="C:apical plasma membrane"/>
    <property type="evidence" value="ECO:0007669"/>
    <property type="project" value="TreeGrafter"/>
</dbReference>
<feature type="domain" description="PDZ" evidence="10">
    <location>
        <begin position="34"/>
        <end position="108"/>
    </location>
</feature>
<feature type="compositionally biased region" description="Pro residues" evidence="9">
    <location>
        <begin position="265"/>
        <end position="290"/>
    </location>
</feature>
<dbReference type="RefSeq" id="XP_020834585.1">
    <property type="nucleotide sequence ID" value="XM_020978926.1"/>
</dbReference>
<evidence type="ECO:0000313" key="12">
    <source>
        <dbReference type="Proteomes" id="UP000515140"/>
    </source>
</evidence>
<feature type="compositionally biased region" description="Acidic residues" evidence="9">
    <location>
        <begin position="600"/>
        <end position="612"/>
    </location>
</feature>
<feature type="compositionally biased region" description="Polar residues" evidence="9">
    <location>
        <begin position="194"/>
        <end position="203"/>
    </location>
</feature>
<feature type="compositionally biased region" description="Basic and acidic residues" evidence="9">
    <location>
        <begin position="1228"/>
        <end position="1238"/>
    </location>
</feature>
<dbReference type="GO" id="GO:0043296">
    <property type="term" value="C:apical junction complex"/>
    <property type="evidence" value="ECO:0007669"/>
    <property type="project" value="TreeGrafter"/>
</dbReference>
<dbReference type="GO" id="GO:0005912">
    <property type="term" value="C:adherens junction"/>
    <property type="evidence" value="ECO:0007669"/>
    <property type="project" value="TreeGrafter"/>
</dbReference>
<dbReference type="FunFam" id="2.30.42.10:FF:000100">
    <property type="entry name" value="Shroom family member 2"/>
    <property type="match status" value="1"/>
</dbReference>
<dbReference type="GeneID" id="110202676"/>
<feature type="region of interest" description="Disordered" evidence="9">
    <location>
        <begin position="1361"/>
        <end position="1388"/>
    </location>
</feature>
<protein>
    <submittedName>
        <fullName evidence="13">Protein Shroom4 isoform X1</fullName>
    </submittedName>
</protein>
<feature type="compositionally biased region" description="Gly residues" evidence="9">
    <location>
        <begin position="1"/>
        <end position="12"/>
    </location>
</feature>
<organism evidence="12 13">
    <name type="scientific">Phascolarctos cinereus</name>
    <name type="common">Koala</name>
    <dbReference type="NCBI Taxonomy" id="38626"/>
    <lineage>
        <taxon>Eukaryota</taxon>
        <taxon>Metazoa</taxon>
        <taxon>Chordata</taxon>
        <taxon>Craniata</taxon>
        <taxon>Vertebrata</taxon>
        <taxon>Euteleostomi</taxon>
        <taxon>Mammalia</taxon>
        <taxon>Metatheria</taxon>
        <taxon>Diprotodontia</taxon>
        <taxon>Phascolarctidae</taxon>
        <taxon>Phascolarctos</taxon>
    </lineage>
</organism>
<reference evidence="13" key="1">
    <citation type="submission" date="2025-08" db="UniProtKB">
        <authorList>
            <consortium name="RefSeq"/>
        </authorList>
    </citation>
    <scope>IDENTIFICATION</scope>
    <source>
        <tissue evidence="13">Spleen</tissue>
    </source>
</reference>
<feature type="coiled-coil region" evidence="8">
    <location>
        <begin position="1524"/>
        <end position="1551"/>
    </location>
</feature>
<feature type="region of interest" description="Disordered" evidence="9">
    <location>
        <begin position="382"/>
        <end position="406"/>
    </location>
</feature>
<dbReference type="Gene3D" id="2.30.42.10">
    <property type="match status" value="1"/>
</dbReference>
<dbReference type="Pfam" id="PF00595">
    <property type="entry name" value="PDZ"/>
    <property type="match status" value="1"/>
</dbReference>
<dbReference type="InterPro" id="IPR036034">
    <property type="entry name" value="PDZ_sf"/>
</dbReference>
<evidence type="ECO:0000256" key="1">
    <source>
        <dbReference type="ARBA" id="ARBA00004245"/>
    </source>
</evidence>
<dbReference type="PANTHER" id="PTHR15012">
    <property type="entry name" value="APICAL PROTEIN/SHROOM-RELATED"/>
    <property type="match status" value="1"/>
</dbReference>
<dbReference type="InterPro" id="IPR001478">
    <property type="entry name" value="PDZ"/>
</dbReference>
<dbReference type="CDD" id="cd06750">
    <property type="entry name" value="PDZ_shroom2_3_4-like"/>
    <property type="match status" value="1"/>
</dbReference>
<feature type="compositionally biased region" description="Polar residues" evidence="9">
    <location>
        <begin position="168"/>
        <end position="184"/>
    </location>
</feature>
<evidence type="ECO:0000256" key="7">
    <source>
        <dbReference type="ARBA" id="ARBA00023212"/>
    </source>
</evidence>
<evidence type="ECO:0000259" key="10">
    <source>
        <dbReference type="PROSITE" id="PS50106"/>
    </source>
</evidence>
<evidence type="ECO:0000256" key="8">
    <source>
        <dbReference type="SAM" id="Coils"/>
    </source>
</evidence>
<comment type="subcellular location">
    <subcellularLocation>
        <location evidence="1">Cytoplasm</location>
        <location evidence="1">Cytoskeleton</location>
    </subcellularLocation>
</comment>
<name>A0A6P5JK56_PHACI</name>
<dbReference type="GO" id="GO:0030864">
    <property type="term" value="C:cortical actin cytoskeleton"/>
    <property type="evidence" value="ECO:0007669"/>
    <property type="project" value="TreeGrafter"/>
</dbReference>
<dbReference type="PROSITE" id="PS50106">
    <property type="entry name" value="PDZ"/>
    <property type="match status" value="1"/>
</dbReference>
<dbReference type="GO" id="GO:0007015">
    <property type="term" value="P:actin filament organization"/>
    <property type="evidence" value="ECO:0007669"/>
    <property type="project" value="TreeGrafter"/>
</dbReference>
<dbReference type="Gene3D" id="6.10.250.3120">
    <property type="match status" value="1"/>
</dbReference>
<keyword evidence="3" id="KW-0217">Developmental protein</keyword>
<dbReference type="SUPFAM" id="SSF50156">
    <property type="entry name" value="PDZ domain-like"/>
    <property type="match status" value="1"/>
</dbReference>
<keyword evidence="8" id="KW-0175">Coiled coil</keyword>
<keyword evidence="4" id="KW-0963">Cytoplasm</keyword>
<dbReference type="Pfam" id="PF08687">
    <property type="entry name" value="ASD2"/>
    <property type="match status" value="1"/>
</dbReference>
<evidence type="ECO:0000256" key="3">
    <source>
        <dbReference type="ARBA" id="ARBA00022473"/>
    </source>
</evidence>
<keyword evidence="12" id="KW-1185">Reference proteome</keyword>
<feature type="region of interest" description="Disordered" evidence="9">
    <location>
        <begin position="487"/>
        <end position="772"/>
    </location>
</feature>
<proteinExistence type="inferred from homology"/>
<feature type="compositionally biased region" description="Low complexity" evidence="9">
    <location>
        <begin position="204"/>
        <end position="220"/>
    </location>
</feature>
<evidence type="ECO:0000313" key="13">
    <source>
        <dbReference type="RefSeq" id="XP_020834585.1"/>
    </source>
</evidence>
<dbReference type="CTD" id="57477"/>
<dbReference type="PROSITE" id="PS51307">
    <property type="entry name" value="ASD2"/>
    <property type="match status" value="1"/>
</dbReference>
<feature type="compositionally biased region" description="Polar residues" evidence="9">
    <location>
        <begin position="686"/>
        <end position="697"/>
    </location>
</feature>
<dbReference type="SMART" id="SM00228">
    <property type="entry name" value="PDZ"/>
    <property type="match status" value="1"/>
</dbReference>
<feature type="compositionally biased region" description="Low complexity" evidence="9">
    <location>
        <begin position="1376"/>
        <end position="1388"/>
    </location>
</feature>
<feature type="region of interest" description="Disordered" evidence="9">
    <location>
        <begin position="1097"/>
        <end position="1128"/>
    </location>
</feature>
<dbReference type="InterPro" id="IPR014799">
    <property type="entry name" value="ASD2_dom"/>
</dbReference>
<comment type="similarity">
    <text evidence="2">Belongs to the shroom family.</text>
</comment>
<feature type="domain" description="ASD2" evidence="11">
    <location>
        <begin position="1301"/>
        <end position="1607"/>
    </location>
</feature>
<evidence type="ECO:0000256" key="9">
    <source>
        <dbReference type="SAM" id="MobiDB-lite"/>
    </source>
</evidence>
<feature type="compositionally biased region" description="Pro residues" evidence="9">
    <location>
        <begin position="1115"/>
        <end position="1124"/>
    </location>
</feature>
<keyword evidence="6" id="KW-0009">Actin-binding</keyword>
<evidence type="ECO:0000259" key="11">
    <source>
        <dbReference type="PROSITE" id="PS51307"/>
    </source>
</evidence>
<evidence type="ECO:0000256" key="6">
    <source>
        <dbReference type="ARBA" id="ARBA00023203"/>
    </source>
</evidence>
<dbReference type="FunCoup" id="A0A6P5JK56">
    <property type="interactions" value="43"/>
</dbReference>
<accession>A0A6P5JK56</accession>
<feature type="region of interest" description="Disordered" evidence="9">
    <location>
        <begin position="166"/>
        <end position="312"/>
    </location>
</feature>
<feature type="coiled-coil region" evidence="8">
    <location>
        <begin position="1578"/>
        <end position="1605"/>
    </location>
</feature>
<dbReference type="Proteomes" id="UP000515140">
    <property type="component" value="Unplaced"/>
</dbReference>
<feature type="region of interest" description="Disordered" evidence="9">
    <location>
        <begin position="1"/>
        <end position="21"/>
    </location>
</feature>
<dbReference type="InParanoid" id="A0A6P5JK56"/>
<keyword evidence="7" id="KW-0206">Cytoskeleton</keyword>
<dbReference type="PANTHER" id="PTHR15012:SF35">
    <property type="entry name" value="PROTEIN SHROOM4"/>
    <property type="match status" value="1"/>
</dbReference>